<comment type="subcellular location">
    <subcellularLocation>
        <location evidence="9">Cell membrane</location>
        <topology evidence="9">Multi-pass membrane protein</topology>
    </subcellularLocation>
    <subcellularLocation>
        <location evidence="1">Endomembrane system</location>
        <topology evidence="1">Multi-pass membrane protein</topology>
    </subcellularLocation>
</comment>
<feature type="transmembrane region" description="Helical" evidence="9">
    <location>
        <begin position="166"/>
        <end position="188"/>
    </location>
</feature>
<evidence type="ECO:0000256" key="7">
    <source>
        <dbReference type="ARBA" id="ARBA00022989"/>
    </source>
</evidence>
<dbReference type="Pfam" id="PF03083">
    <property type="entry name" value="MtN3_slv"/>
    <property type="match status" value="2"/>
</dbReference>
<evidence type="ECO:0000313" key="11">
    <source>
        <dbReference type="Proteomes" id="UP001642487"/>
    </source>
</evidence>
<sequence length="258" mass="28867">MGSLYTIRMVVGVSGNGASLLLYAVPILTFWRVIKKKSTEEFSCVPYIVALMNCLLYTWYGLPIVSKGWENFPVVTINGLGILLELLFIFIYFWFASSKEKKKAVLRLVGVITIFSCVGLISALVIKTHHLRKLFVGCIGLVASIAMYASPLVAMKQVIKTKSVKFMPFYLSFFSFSASSLWLAYGLLSHDLFLASPNLVGSPLGLLQLVLYCIYRNKEHEQEVMKKEKGGVVIGTVANWDLENNNNNQDHIPHQNTS</sequence>
<feature type="transmembrane region" description="Helical" evidence="9">
    <location>
        <begin position="72"/>
        <end position="96"/>
    </location>
</feature>
<feature type="transmembrane region" description="Helical" evidence="9">
    <location>
        <begin position="134"/>
        <end position="154"/>
    </location>
</feature>
<evidence type="ECO:0000256" key="8">
    <source>
        <dbReference type="ARBA" id="ARBA00023136"/>
    </source>
</evidence>
<keyword evidence="6" id="KW-0677">Repeat</keyword>
<dbReference type="EMBL" id="OZ021744">
    <property type="protein sequence ID" value="CAK9310748.1"/>
    <property type="molecule type" value="Genomic_DNA"/>
</dbReference>
<feature type="transmembrane region" description="Helical" evidence="9">
    <location>
        <begin position="42"/>
        <end position="60"/>
    </location>
</feature>
<evidence type="ECO:0000313" key="10">
    <source>
        <dbReference type="EMBL" id="CAK9310748.1"/>
    </source>
</evidence>
<name>A0ABP0XVL5_9ROSI</name>
<keyword evidence="7 9" id="KW-1133">Transmembrane helix</keyword>
<comment type="similarity">
    <text evidence="2 9">Belongs to the SWEET sugar transporter family.</text>
</comment>
<dbReference type="InterPro" id="IPR047664">
    <property type="entry name" value="SWEET"/>
</dbReference>
<proteinExistence type="inferred from homology"/>
<accession>A0ABP0XVL5</accession>
<dbReference type="PANTHER" id="PTHR10791:SF28">
    <property type="entry name" value="BIDIRECTIONAL SUGAR TRANSPORTER SWEET3"/>
    <property type="match status" value="1"/>
</dbReference>
<evidence type="ECO:0000256" key="4">
    <source>
        <dbReference type="ARBA" id="ARBA00022597"/>
    </source>
</evidence>
<dbReference type="InterPro" id="IPR004316">
    <property type="entry name" value="SWEET_rpt"/>
</dbReference>
<evidence type="ECO:0000256" key="5">
    <source>
        <dbReference type="ARBA" id="ARBA00022692"/>
    </source>
</evidence>
<evidence type="ECO:0000256" key="1">
    <source>
        <dbReference type="ARBA" id="ARBA00004127"/>
    </source>
</evidence>
<evidence type="ECO:0000256" key="2">
    <source>
        <dbReference type="ARBA" id="ARBA00007809"/>
    </source>
</evidence>
<protein>
    <recommendedName>
        <fullName evidence="9">Bidirectional sugar transporter SWEET</fullName>
    </recommendedName>
</protein>
<evidence type="ECO:0000256" key="6">
    <source>
        <dbReference type="ARBA" id="ARBA00022737"/>
    </source>
</evidence>
<feature type="transmembrane region" description="Helical" evidence="9">
    <location>
        <begin position="6"/>
        <end position="30"/>
    </location>
</feature>
<feature type="transmembrane region" description="Helical" evidence="9">
    <location>
        <begin position="194"/>
        <end position="215"/>
    </location>
</feature>
<reference evidence="10 11" key="1">
    <citation type="submission" date="2024-03" db="EMBL/GenBank/DDBJ databases">
        <authorList>
            <person name="Gkanogiannis A."/>
            <person name="Becerra Lopez-Lavalle L."/>
        </authorList>
    </citation>
    <scope>NUCLEOTIDE SEQUENCE [LARGE SCALE GENOMIC DNA]</scope>
</reference>
<keyword evidence="11" id="KW-1185">Reference proteome</keyword>
<dbReference type="Gene3D" id="1.20.1280.290">
    <property type="match status" value="2"/>
</dbReference>
<dbReference type="Proteomes" id="UP001642487">
    <property type="component" value="Chromosome 10"/>
</dbReference>
<organism evidence="10 11">
    <name type="scientific">Citrullus colocynthis</name>
    <name type="common">colocynth</name>
    <dbReference type="NCBI Taxonomy" id="252529"/>
    <lineage>
        <taxon>Eukaryota</taxon>
        <taxon>Viridiplantae</taxon>
        <taxon>Streptophyta</taxon>
        <taxon>Embryophyta</taxon>
        <taxon>Tracheophyta</taxon>
        <taxon>Spermatophyta</taxon>
        <taxon>Magnoliopsida</taxon>
        <taxon>eudicotyledons</taxon>
        <taxon>Gunneridae</taxon>
        <taxon>Pentapetalae</taxon>
        <taxon>rosids</taxon>
        <taxon>fabids</taxon>
        <taxon>Cucurbitales</taxon>
        <taxon>Cucurbitaceae</taxon>
        <taxon>Benincaseae</taxon>
        <taxon>Citrullus</taxon>
    </lineage>
</organism>
<dbReference type="PANTHER" id="PTHR10791">
    <property type="entry name" value="RAG1-ACTIVATING PROTEIN 1"/>
    <property type="match status" value="1"/>
</dbReference>
<evidence type="ECO:0000256" key="9">
    <source>
        <dbReference type="RuleBase" id="RU910715"/>
    </source>
</evidence>
<comment type="function">
    <text evidence="9">Mediates both low-affinity uptake and efflux of sugar across the membrane.</text>
</comment>
<keyword evidence="3 9" id="KW-0813">Transport</keyword>
<keyword evidence="5 9" id="KW-0812">Transmembrane</keyword>
<evidence type="ECO:0000256" key="3">
    <source>
        <dbReference type="ARBA" id="ARBA00022448"/>
    </source>
</evidence>
<keyword evidence="8 9" id="KW-0472">Membrane</keyword>
<gene>
    <name evidence="10" type="ORF">CITCOLO1_LOCUS2383</name>
</gene>
<keyword evidence="4 9" id="KW-0762">Sugar transport</keyword>
<feature type="transmembrane region" description="Helical" evidence="9">
    <location>
        <begin position="108"/>
        <end position="128"/>
    </location>
</feature>